<accession>A0A1I8BD99</accession>
<dbReference type="Pfam" id="PF02096">
    <property type="entry name" value="60KD_IMP"/>
    <property type="match status" value="1"/>
</dbReference>
<dbReference type="GO" id="GO:0005743">
    <property type="term" value="C:mitochondrial inner membrane"/>
    <property type="evidence" value="ECO:0007669"/>
    <property type="project" value="UniProtKB-SubCell"/>
</dbReference>
<dbReference type="PANTHER" id="PTHR12428">
    <property type="entry name" value="OXA1"/>
    <property type="match status" value="1"/>
</dbReference>
<organism evidence="12 13">
    <name type="scientific">Meloidogyne hapla</name>
    <name type="common">Root-knot nematode worm</name>
    <dbReference type="NCBI Taxonomy" id="6305"/>
    <lineage>
        <taxon>Eukaryota</taxon>
        <taxon>Metazoa</taxon>
        <taxon>Ecdysozoa</taxon>
        <taxon>Nematoda</taxon>
        <taxon>Chromadorea</taxon>
        <taxon>Rhabditida</taxon>
        <taxon>Tylenchina</taxon>
        <taxon>Tylenchomorpha</taxon>
        <taxon>Tylenchoidea</taxon>
        <taxon>Meloidogynidae</taxon>
        <taxon>Meloidogyninae</taxon>
        <taxon>Meloidogyne</taxon>
    </lineage>
</organism>
<keyword evidence="8 10" id="KW-0472">Membrane</keyword>
<dbReference type="WBParaSite" id="MhA1_Contig1998.frz3.gene4">
    <property type="protein sequence ID" value="MhA1_Contig1998.frz3.gene4"/>
    <property type="gene ID" value="MhA1_Contig1998.frz3.gene4"/>
</dbReference>
<dbReference type="PANTHER" id="PTHR12428:SF66">
    <property type="entry name" value="MITOCHONDRIAL INNER MEMBRANE PROTEIN OXA1L"/>
    <property type="match status" value="1"/>
</dbReference>
<feature type="transmembrane region" description="Helical" evidence="10">
    <location>
        <begin position="260"/>
        <end position="285"/>
    </location>
</feature>
<dbReference type="Proteomes" id="UP000095281">
    <property type="component" value="Unplaced"/>
</dbReference>
<evidence type="ECO:0000256" key="10">
    <source>
        <dbReference type="SAM" id="Phobius"/>
    </source>
</evidence>
<feature type="domain" description="Membrane insertase YidC/Oxa/ALB C-terminal" evidence="11">
    <location>
        <begin position="119"/>
        <end position="299"/>
    </location>
</feature>
<keyword evidence="6 10" id="KW-1133">Transmembrane helix</keyword>
<evidence type="ECO:0000256" key="4">
    <source>
        <dbReference type="ARBA" id="ARBA00022792"/>
    </source>
</evidence>
<dbReference type="OMA" id="RIASKHC"/>
<reference evidence="13" key="1">
    <citation type="submission" date="2016-11" db="UniProtKB">
        <authorList>
            <consortium name="WormBaseParasite"/>
        </authorList>
    </citation>
    <scope>IDENTIFICATION</scope>
</reference>
<comment type="similarity">
    <text evidence="2 9">Belongs to the OXA1/ALB3/YidC family.</text>
</comment>
<name>A0A1I8BD99_MELHA</name>
<dbReference type="GO" id="GO:0032979">
    <property type="term" value="P:protein insertion into mitochondrial inner membrane from matrix"/>
    <property type="evidence" value="ECO:0007669"/>
    <property type="project" value="TreeGrafter"/>
</dbReference>
<keyword evidence="7" id="KW-0496">Mitochondrion</keyword>
<sequence>MISDQKKLKLVKVFISFRHFSCSKGPLNRPFQYFNTKSIVDLHFIRPLSTKDVFFKEIADLTTQIPPPPLPPGAKQSLAELSAAGVSILNDLELWSWWKPSSWLRWGFESIHFYTDWPWWGVIAALTFLIRVTLIYVPIKMQRFNAKQSLLAPELNKFKARVLEAKTEGDHMLVHQIMMEQNDFMKQKGISPLTHFPLIASNCLIFMAQFFAIKEMANAKYPGWQDGGISWFTDLTVGDPYWSGVDVGSVEAMSSVIRPFLLYAFPAFMFVFASQFPSALCVYWVTNNMLSMMISFTFKRESVRRLLDLPKNMSNNKSAKSEFTQALRDWKSNVVLQSSSRKNMRQADYEQFQKAGRGKPILLVENQELENEEKIKLTTKKTI</sequence>
<evidence type="ECO:0000256" key="6">
    <source>
        <dbReference type="ARBA" id="ARBA00022989"/>
    </source>
</evidence>
<dbReference type="InterPro" id="IPR028055">
    <property type="entry name" value="YidC/Oxa/ALB_C"/>
</dbReference>
<evidence type="ECO:0000256" key="8">
    <source>
        <dbReference type="ARBA" id="ARBA00023136"/>
    </source>
</evidence>
<keyword evidence="3 9" id="KW-0812">Transmembrane</keyword>
<evidence type="ECO:0000256" key="3">
    <source>
        <dbReference type="ARBA" id="ARBA00022692"/>
    </source>
</evidence>
<evidence type="ECO:0000313" key="12">
    <source>
        <dbReference type="Proteomes" id="UP000095281"/>
    </source>
</evidence>
<keyword evidence="12" id="KW-1185">Reference proteome</keyword>
<evidence type="ECO:0000256" key="5">
    <source>
        <dbReference type="ARBA" id="ARBA00022946"/>
    </source>
</evidence>
<proteinExistence type="inferred from homology"/>
<dbReference type="InterPro" id="IPR001708">
    <property type="entry name" value="YidC/ALB3/OXA1/COX18"/>
</dbReference>
<keyword evidence="4" id="KW-0999">Mitochondrion inner membrane</keyword>
<protein>
    <submittedName>
        <fullName evidence="13">Mitochondrial inner membrane protein OXA1L</fullName>
    </submittedName>
</protein>
<dbReference type="AlphaFoldDB" id="A0A1I8BD99"/>
<feature type="transmembrane region" description="Helical" evidence="10">
    <location>
        <begin position="193"/>
        <end position="213"/>
    </location>
</feature>
<evidence type="ECO:0000256" key="1">
    <source>
        <dbReference type="ARBA" id="ARBA00004448"/>
    </source>
</evidence>
<comment type="subcellular location">
    <subcellularLocation>
        <location evidence="9">Membrane</location>
        <topology evidence="9">Multi-pass membrane protein</topology>
    </subcellularLocation>
    <subcellularLocation>
        <location evidence="1">Mitochondrion inner membrane</location>
        <topology evidence="1">Multi-pass membrane protein</topology>
    </subcellularLocation>
</comment>
<feature type="transmembrane region" description="Helical" evidence="10">
    <location>
        <begin position="118"/>
        <end position="139"/>
    </location>
</feature>
<evidence type="ECO:0000256" key="9">
    <source>
        <dbReference type="RuleBase" id="RU003945"/>
    </source>
</evidence>
<evidence type="ECO:0000259" key="11">
    <source>
        <dbReference type="Pfam" id="PF02096"/>
    </source>
</evidence>
<dbReference type="GO" id="GO:0032977">
    <property type="term" value="F:membrane insertase activity"/>
    <property type="evidence" value="ECO:0007669"/>
    <property type="project" value="InterPro"/>
</dbReference>
<evidence type="ECO:0000313" key="13">
    <source>
        <dbReference type="WBParaSite" id="MhA1_Contig1998.frz3.gene4"/>
    </source>
</evidence>
<dbReference type="CDD" id="cd20069">
    <property type="entry name" value="5TM_Oxa1-like"/>
    <property type="match status" value="1"/>
</dbReference>
<evidence type="ECO:0000256" key="2">
    <source>
        <dbReference type="ARBA" id="ARBA00009877"/>
    </source>
</evidence>
<evidence type="ECO:0000256" key="7">
    <source>
        <dbReference type="ARBA" id="ARBA00023128"/>
    </source>
</evidence>
<keyword evidence="5" id="KW-0809">Transit peptide</keyword>